<accession>A0ABY9B2H7</accession>
<sequence>MNPPQGPGGNYGNYPPQGGGYGQPTDPGQGSYPPPAGGYQQQPGGYPPPAGGYQQPGGYPPPAGGYQQQPGGYPPQQQGYGQGGYGQTPPPKKGNTGLIIGIVVGLIVIIGAIVGIVLVVNGGNKSDNTQASAAATATSASQAITGGAKATAIGTVTAGAKTTAAGTSSSGTGVIGSIPAYPGLTSVTLPDAVKSQFAGSIGNVPNGTVDAFSSADDTAAIKSFYQSEFPKQGWNDLTSTAMGQADSSTLSQLETLGAFIIIYQKGANAVGIVGFPGSIASAAGVTGINAKDSLILIISGSGSAFTGATKATTTVAAGTTKAATTAAATKAATTAAAQQGGSAISVYPGAQQLEINSLVKSAFEQGFSSYKQFNYNLYASGDSQDKVVAFFKSELSSKGYTNVTESNTSGQRTLTAFSSNFTDGLLVLVYDSNTAKAYTNTDVTGKTVFLVLGFKL</sequence>
<feature type="compositionally biased region" description="Low complexity" evidence="1">
    <location>
        <begin position="23"/>
        <end position="44"/>
    </location>
</feature>
<evidence type="ECO:0000313" key="3">
    <source>
        <dbReference type="EMBL" id="WJW67393.1"/>
    </source>
</evidence>
<evidence type="ECO:0000256" key="1">
    <source>
        <dbReference type="SAM" id="MobiDB-lite"/>
    </source>
</evidence>
<dbReference type="RefSeq" id="WP_341469287.1">
    <property type="nucleotide sequence ID" value="NZ_CP128399.1"/>
</dbReference>
<dbReference type="Proteomes" id="UP001431572">
    <property type="component" value="Chromosome 1"/>
</dbReference>
<feature type="compositionally biased region" description="Gly residues" evidence="1">
    <location>
        <begin position="7"/>
        <end position="22"/>
    </location>
</feature>
<evidence type="ECO:0000313" key="4">
    <source>
        <dbReference type="Proteomes" id="UP001431572"/>
    </source>
</evidence>
<feature type="region of interest" description="Disordered" evidence="1">
    <location>
        <begin position="1"/>
        <end position="90"/>
    </location>
</feature>
<dbReference type="EMBL" id="CP128399">
    <property type="protein sequence ID" value="WJW67393.1"/>
    <property type="molecule type" value="Genomic_DNA"/>
</dbReference>
<keyword evidence="2" id="KW-1133">Transmembrane helix</keyword>
<reference evidence="3" key="1">
    <citation type="journal article" date="2024" name="Nature">
        <title>Anoxygenic phototroph of the Chloroflexota uses a type I reaction centre.</title>
        <authorList>
            <person name="Tsuji J.M."/>
            <person name="Shaw N.A."/>
            <person name="Nagashima S."/>
            <person name="Venkiteswaran J.J."/>
            <person name="Schiff S.L."/>
            <person name="Watanabe T."/>
            <person name="Fukui M."/>
            <person name="Hanada S."/>
            <person name="Tank M."/>
            <person name="Neufeld J.D."/>
        </authorList>
    </citation>
    <scope>NUCLEOTIDE SEQUENCE</scope>
    <source>
        <strain evidence="3">L227-S17</strain>
    </source>
</reference>
<proteinExistence type="predicted"/>
<keyword evidence="2" id="KW-0812">Transmembrane</keyword>
<gene>
    <name evidence="3" type="ORF">OZ401_000659</name>
</gene>
<name>A0ABY9B2H7_9CHLR</name>
<feature type="transmembrane region" description="Helical" evidence="2">
    <location>
        <begin position="98"/>
        <end position="120"/>
    </location>
</feature>
<evidence type="ECO:0000256" key="2">
    <source>
        <dbReference type="SAM" id="Phobius"/>
    </source>
</evidence>
<feature type="compositionally biased region" description="Low complexity" evidence="1">
    <location>
        <begin position="64"/>
        <end position="79"/>
    </location>
</feature>
<protein>
    <submittedName>
        <fullName evidence="3">Uncharacterized protein</fullName>
    </submittedName>
</protein>
<keyword evidence="2" id="KW-0472">Membrane</keyword>
<organism evidence="3 4">
    <name type="scientific">Candidatus Chlorohelix allophototropha</name>
    <dbReference type="NCBI Taxonomy" id="3003348"/>
    <lineage>
        <taxon>Bacteria</taxon>
        <taxon>Bacillati</taxon>
        <taxon>Chloroflexota</taxon>
        <taxon>Chloroflexia</taxon>
        <taxon>Candidatus Chloroheliales</taxon>
        <taxon>Candidatus Chloroheliaceae</taxon>
        <taxon>Candidatus Chlorohelix</taxon>
    </lineage>
</organism>
<keyword evidence="4" id="KW-1185">Reference proteome</keyword>